<name>A0AAN9MSW1_CANGL</name>
<organism evidence="2 3">
    <name type="scientific">Canavalia gladiata</name>
    <name type="common">Sword bean</name>
    <name type="synonym">Dolichos gladiatus</name>
    <dbReference type="NCBI Taxonomy" id="3824"/>
    <lineage>
        <taxon>Eukaryota</taxon>
        <taxon>Viridiplantae</taxon>
        <taxon>Streptophyta</taxon>
        <taxon>Embryophyta</taxon>
        <taxon>Tracheophyta</taxon>
        <taxon>Spermatophyta</taxon>
        <taxon>Magnoliopsida</taxon>
        <taxon>eudicotyledons</taxon>
        <taxon>Gunneridae</taxon>
        <taxon>Pentapetalae</taxon>
        <taxon>rosids</taxon>
        <taxon>fabids</taxon>
        <taxon>Fabales</taxon>
        <taxon>Fabaceae</taxon>
        <taxon>Papilionoideae</taxon>
        <taxon>50 kb inversion clade</taxon>
        <taxon>NPAAA clade</taxon>
        <taxon>indigoferoid/millettioid clade</taxon>
        <taxon>Phaseoleae</taxon>
        <taxon>Canavalia</taxon>
    </lineage>
</organism>
<keyword evidence="3" id="KW-1185">Reference proteome</keyword>
<dbReference type="Proteomes" id="UP001367508">
    <property type="component" value="Unassembled WGS sequence"/>
</dbReference>
<dbReference type="AlphaFoldDB" id="A0AAN9MSW1"/>
<evidence type="ECO:0000256" key="1">
    <source>
        <dbReference type="SAM" id="SignalP"/>
    </source>
</evidence>
<keyword evidence="1" id="KW-0732">Signal</keyword>
<dbReference type="EMBL" id="JAYMYQ010000001">
    <property type="protein sequence ID" value="KAK7360057.1"/>
    <property type="molecule type" value="Genomic_DNA"/>
</dbReference>
<reference evidence="2 3" key="1">
    <citation type="submission" date="2024-01" db="EMBL/GenBank/DDBJ databases">
        <title>The genomes of 5 underutilized Papilionoideae crops provide insights into root nodulation and disease resistanc.</title>
        <authorList>
            <person name="Jiang F."/>
        </authorList>
    </citation>
    <scope>NUCLEOTIDE SEQUENCE [LARGE SCALE GENOMIC DNA]</scope>
    <source>
        <strain evidence="2">LVBAO_FW01</strain>
        <tissue evidence="2">Leaves</tissue>
    </source>
</reference>
<protein>
    <submittedName>
        <fullName evidence="2">Uncharacterized protein</fullName>
    </submittedName>
</protein>
<feature type="chain" id="PRO_5042993007" evidence="1">
    <location>
        <begin position="17"/>
        <end position="349"/>
    </location>
</feature>
<gene>
    <name evidence="2" type="ORF">VNO77_02029</name>
</gene>
<evidence type="ECO:0000313" key="2">
    <source>
        <dbReference type="EMBL" id="KAK7360057.1"/>
    </source>
</evidence>
<evidence type="ECO:0000313" key="3">
    <source>
        <dbReference type="Proteomes" id="UP001367508"/>
    </source>
</evidence>
<feature type="signal peptide" evidence="1">
    <location>
        <begin position="1"/>
        <end position="16"/>
    </location>
</feature>
<accession>A0AAN9MSW1</accession>
<proteinExistence type="predicted"/>
<sequence length="349" mass="38615">MSHSLRLSICLKPSLSLFWLVSKWHHILHETRDQFRTQVYPSTASWASHEARSTEVQGGESRAKYSNVLEAYSWQILGELKQVLCSPRLPVLDPKYPLNRIECSPLCDALKVHQTLARAHLSVEETFKDDHCHLFVHFMDESPMAHSATQVSLLKPSSIVDKRGGKSINSYVKELTGEVFFPCGRLSKPHHITTNAIFGCGRVLERMCWLARRGAPKAWGIRASHVTFSFEIPTISNWALCGIGSTVCLDHLLHSLLGSSMTKWAGCGIGSTALGPRSSSVSQAPQFAWIICDQMGWLWNWLYSSRPALHSLLGSSVTKWAGCGIGSTALGPRSSSVSQAPWPHSLLDG</sequence>
<comment type="caution">
    <text evidence="2">The sequence shown here is derived from an EMBL/GenBank/DDBJ whole genome shotgun (WGS) entry which is preliminary data.</text>
</comment>